<dbReference type="FunCoup" id="Q8TM10">
    <property type="interactions" value="48"/>
</dbReference>
<dbReference type="Gene3D" id="3.40.309.10">
    <property type="entry name" value="Aldehyde Dehydrogenase, Chain A, domain 2"/>
    <property type="match status" value="1"/>
</dbReference>
<evidence type="ECO:0000256" key="2">
    <source>
        <dbReference type="ARBA" id="ARBA00011881"/>
    </source>
</evidence>
<dbReference type="AlphaFoldDB" id="Q8TM10"/>
<evidence type="ECO:0000256" key="3">
    <source>
        <dbReference type="ARBA" id="ARBA00023002"/>
    </source>
</evidence>
<keyword evidence="3 5" id="KW-0560">Oxidoreductase</keyword>
<organism evidence="7 8">
    <name type="scientific">Methanosarcina acetivorans (strain ATCC 35395 / DSM 2834 / JCM 12185 / C2A)</name>
    <dbReference type="NCBI Taxonomy" id="188937"/>
    <lineage>
        <taxon>Archaea</taxon>
        <taxon>Methanobacteriati</taxon>
        <taxon>Methanobacteriota</taxon>
        <taxon>Stenosarchaea group</taxon>
        <taxon>Methanomicrobia</taxon>
        <taxon>Methanosarcinales</taxon>
        <taxon>Methanosarcinaceae</taxon>
        <taxon>Methanosarcina</taxon>
    </lineage>
</organism>
<dbReference type="InterPro" id="IPR015590">
    <property type="entry name" value="Aldehyde_DH_dom"/>
</dbReference>
<dbReference type="FunFam" id="3.40.309.10:FF:000012">
    <property type="entry name" value="Betaine aldehyde dehydrogenase"/>
    <property type="match status" value="1"/>
</dbReference>
<dbReference type="Proteomes" id="UP000002487">
    <property type="component" value="Chromosome"/>
</dbReference>
<dbReference type="FunFam" id="3.40.605.10:FF:000007">
    <property type="entry name" value="NAD/NADP-dependent betaine aldehyde dehydrogenase"/>
    <property type="match status" value="1"/>
</dbReference>
<evidence type="ECO:0000259" key="6">
    <source>
        <dbReference type="Pfam" id="PF00171"/>
    </source>
</evidence>
<sequence length="503" mass="54757">MVLYSLFQGDFVVQEYKLHIGGESRDSATGETFDNINPATLENLATVQVAGSEDVDRAVEAAEEGFRVWSEVPAPRRAEVLFRTARILQERKEDLARLMTEEMGKVLPETRGDVQEAIDIAIYAAGEGRRMFGETTTSELKDKFCMTVLRPIGVVGMITPWNFPLAIPGWKIMPALIAGNAIVFKPASDTPLLAIKLVEILMEAGLPPGVVNLVTGPGGSTGKAIVQHPRIKAISFTGSLETGKWIMEECAKTMKRVSLELGGKNPVIIMDDADLELALEGVLWGAFGTTGQRCTATSRLILHEKIKDEFTARLLAKTKLLRVGNGLLPETDIGPIINKAQLEKIERYVRIGMEEGATLLLGGKAIDPGLPGYFFEPTVFTDVRPDMRIAQEEIFGPVLSIITVSGLEEAIEVANNTRYGLSSAIYTENVGKAFRAVKKIEAGITYVNAPTIGAEVHLPFGGVKGTGNGFREAGTEAIKEFTEIKAVYIDYSGRLQRAQIDME</sequence>
<dbReference type="PhylomeDB" id="Q8TM10"/>
<dbReference type="EMBL" id="AE010299">
    <property type="protein sequence ID" value="AAM06239.1"/>
    <property type="molecule type" value="Genomic_DNA"/>
</dbReference>
<proteinExistence type="inferred from homology"/>
<dbReference type="Pfam" id="PF00171">
    <property type="entry name" value="Aldedh"/>
    <property type="match status" value="1"/>
</dbReference>
<dbReference type="InterPro" id="IPR016160">
    <property type="entry name" value="Ald_DH_CS_CYS"/>
</dbReference>
<name>Q8TM10_METAC</name>
<dbReference type="InterPro" id="IPR029510">
    <property type="entry name" value="Ald_DH_CS_GLU"/>
</dbReference>
<dbReference type="InterPro" id="IPR016161">
    <property type="entry name" value="Ald_DH/histidinol_DH"/>
</dbReference>
<dbReference type="SUPFAM" id="SSF53720">
    <property type="entry name" value="ALDH-like"/>
    <property type="match status" value="1"/>
</dbReference>
<dbReference type="KEGG" id="mac:MA_2860"/>
<evidence type="ECO:0000256" key="1">
    <source>
        <dbReference type="ARBA" id="ARBA00009986"/>
    </source>
</evidence>
<dbReference type="PROSITE" id="PS00070">
    <property type="entry name" value="ALDEHYDE_DEHYDR_CYS"/>
    <property type="match status" value="1"/>
</dbReference>
<evidence type="ECO:0000313" key="8">
    <source>
        <dbReference type="Proteomes" id="UP000002487"/>
    </source>
</evidence>
<evidence type="ECO:0000313" key="7">
    <source>
        <dbReference type="EMBL" id="AAM06239.1"/>
    </source>
</evidence>
<dbReference type="GO" id="GO:0016620">
    <property type="term" value="F:oxidoreductase activity, acting on the aldehyde or oxo group of donors, NAD or NADP as acceptor"/>
    <property type="evidence" value="ECO:0007669"/>
    <property type="project" value="InterPro"/>
</dbReference>
<accession>Q8TM10</accession>
<dbReference type="PANTHER" id="PTHR11699">
    <property type="entry name" value="ALDEHYDE DEHYDROGENASE-RELATED"/>
    <property type="match status" value="1"/>
</dbReference>
<dbReference type="STRING" id="188937.MA_2860"/>
<dbReference type="Gene3D" id="3.40.605.10">
    <property type="entry name" value="Aldehyde Dehydrogenase, Chain A, domain 1"/>
    <property type="match status" value="1"/>
</dbReference>
<protein>
    <submittedName>
        <fullName evidence="7">Aldehyde dehydrogenase (NAD+)</fullName>
    </submittedName>
</protein>
<gene>
    <name evidence="7" type="primary">aldH</name>
    <name evidence="7" type="ordered locus">MA_2860</name>
</gene>
<dbReference type="InterPro" id="IPR016162">
    <property type="entry name" value="Ald_DH_N"/>
</dbReference>
<dbReference type="EnsemblBacteria" id="AAM06239">
    <property type="protein sequence ID" value="AAM06239"/>
    <property type="gene ID" value="MA_2860"/>
</dbReference>
<dbReference type="CDD" id="cd07131">
    <property type="entry name" value="ALDH_AldH-CAJ73105"/>
    <property type="match status" value="1"/>
</dbReference>
<dbReference type="InterPro" id="IPR016163">
    <property type="entry name" value="Ald_DH_C"/>
</dbReference>
<comment type="similarity">
    <text evidence="1 5">Belongs to the aldehyde dehydrogenase family.</text>
</comment>
<comment type="subunit">
    <text evidence="2">Homotetramer.</text>
</comment>
<feature type="domain" description="Aldehyde dehydrogenase" evidence="6">
    <location>
        <begin position="28"/>
        <end position="487"/>
    </location>
</feature>
<dbReference type="PROSITE" id="PS00687">
    <property type="entry name" value="ALDEHYDE_DEHYDR_GLU"/>
    <property type="match status" value="1"/>
</dbReference>
<dbReference type="HOGENOM" id="CLU_005391_0_0_2"/>
<dbReference type="InParanoid" id="Q8TM10"/>
<evidence type="ECO:0000256" key="4">
    <source>
        <dbReference type="PROSITE-ProRule" id="PRU10007"/>
    </source>
</evidence>
<reference evidence="7 8" key="1">
    <citation type="journal article" date="2002" name="Genome Res.">
        <title>The genome of Methanosarcina acetivorans reveals extensive metabolic and physiological diversity.</title>
        <authorList>
            <person name="Galagan J.E."/>
            <person name="Nusbaum C."/>
            <person name="Roy A."/>
            <person name="Endrizzi M.G."/>
            <person name="Macdonald P."/>
            <person name="FitzHugh W."/>
            <person name="Calvo S."/>
            <person name="Engels R."/>
            <person name="Smirnov S."/>
            <person name="Atnoor D."/>
            <person name="Brown A."/>
            <person name="Allen N."/>
            <person name="Naylor J."/>
            <person name="Stange-Thomann N."/>
            <person name="DeArellano K."/>
            <person name="Johnson R."/>
            <person name="Linton L."/>
            <person name="McEwan P."/>
            <person name="McKernan K."/>
            <person name="Talamas J."/>
            <person name="Tirrell A."/>
            <person name="Ye W."/>
            <person name="Zimmer A."/>
            <person name="Barber R.D."/>
            <person name="Cann I."/>
            <person name="Graham D.E."/>
            <person name="Grahame D.A."/>
            <person name="Guss A."/>
            <person name="Hedderich R."/>
            <person name="Ingram-Smith C."/>
            <person name="Kuettner C.H."/>
            <person name="Krzycki J.A."/>
            <person name="Leigh J.A."/>
            <person name="Li W."/>
            <person name="Liu J."/>
            <person name="Mukhopadhyay B."/>
            <person name="Reeve J.N."/>
            <person name="Smith K."/>
            <person name="Springer T.A."/>
            <person name="Umayam L.A."/>
            <person name="White O."/>
            <person name="White R.H."/>
            <person name="de Macario E.C."/>
            <person name="Ferry J.G."/>
            <person name="Jarrell K.F."/>
            <person name="Jing H."/>
            <person name="Macario A.J.L."/>
            <person name="Paulsen I."/>
            <person name="Pritchett M."/>
            <person name="Sowers K.R."/>
            <person name="Swanson R.V."/>
            <person name="Zinder S.H."/>
            <person name="Lander E."/>
            <person name="Metcalf W.W."/>
            <person name="Birren B."/>
        </authorList>
    </citation>
    <scope>NUCLEOTIDE SEQUENCE [LARGE SCALE GENOMIC DNA]</scope>
    <source>
        <strain evidence="8">ATCC 35395 / DSM 2834 / JCM 12185 / C2A</strain>
    </source>
</reference>
<evidence type="ECO:0000256" key="5">
    <source>
        <dbReference type="RuleBase" id="RU003345"/>
    </source>
</evidence>
<feature type="active site" evidence="4">
    <location>
        <position position="260"/>
    </location>
</feature>
<keyword evidence="8" id="KW-1185">Reference proteome</keyword>